<dbReference type="PANTHER" id="PTHR10048">
    <property type="entry name" value="PHOSPHATIDYLINOSITOL KINASE"/>
    <property type="match status" value="1"/>
</dbReference>
<dbReference type="GO" id="GO:0005737">
    <property type="term" value="C:cytoplasm"/>
    <property type="evidence" value="ECO:0007669"/>
    <property type="project" value="TreeGrafter"/>
</dbReference>
<name>A0A061RGS5_9CHLO</name>
<dbReference type="Pfam" id="PF19274">
    <property type="entry name" value="PI4K_N"/>
    <property type="match status" value="1"/>
</dbReference>
<dbReference type="InterPro" id="IPR016024">
    <property type="entry name" value="ARM-type_fold"/>
</dbReference>
<dbReference type="InterPro" id="IPR042236">
    <property type="entry name" value="PI3K_accessory_sf"/>
</dbReference>
<evidence type="ECO:0000259" key="8">
    <source>
        <dbReference type="PROSITE" id="PS50290"/>
    </source>
</evidence>
<dbReference type="Gene3D" id="1.25.40.70">
    <property type="entry name" value="Phosphatidylinositol 3-kinase, accessory domain (PIK)"/>
    <property type="match status" value="1"/>
</dbReference>
<dbReference type="InterPro" id="IPR018936">
    <property type="entry name" value="PI3/4_kinase_CS"/>
</dbReference>
<dbReference type="InterPro" id="IPR001263">
    <property type="entry name" value="PI3K_accessory_dom"/>
</dbReference>
<dbReference type="GO" id="GO:0005524">
    <property type="term" value="F:ATP binding"/>
    <property type="evidence" value="ECO:0007669"/>
    <property type="project" value="UniProtKB-KW"/>
</dbReference>
<feature type="domain" description="PIK helical" evidence="9">
    <location>
        <begin position="527"/>
        <end position="714"/>
    </location>
</feature>
<dbReference type="SUPFAM" id="SSF56112">
    <property type="entry name" value="Protein kinase-like (PK-like)"/>
    <property type="match status" value="1"/>
</dbReference>
<dbReference type="InterPro" id="IPR015433">
    <property type="entry name" value="PI3/4_kinase"/>
</dbReference>
<dbReference type="Pfam" id="PF00613">
    <property type="entry name" value="PI3Ka"/>
    <property type="match status" value="1"/>
</dbReference>
<dbReference type="GO" id="GO:0005886">
    <property type="term" value="C:plasma membrane"/>
    <property type="evidence" value="ECO:0007669"/>
    <property type="project" value="TreeGrafter"/>
</dbReference>
<evidence type="ECO:0000256" key="6">
    <source>
        <dbReference type="ARBA" id="ARBA00022777"/>
    </source>
</evidence>
<dbReference type="PANTHER" id="PTHR10048:SF15">
    <property type="entry name" value="PHOSPHATIDYLINOSITOL 4-KINASE ALPHA"/>
    <property type="match status" value="1"/>
</dbReference>
<dbReference type="PROSITE" id="PS51545">
    <property type="entry name" value="PIK_HELICAL"/>
    <property type="match status" value="1"/>
</dbReference>
<comment type="catalytic activity">
    <reaction evidence="1">
        <text>a 1,2-diacyl-sn-glycero-3-phospho-(1D-myo-inositol) + ATP = a 1,2-diacyl-sn-glycero-3-phospho-(1D-myo-inositol 4-phosphate) + ADP + H(+)</text>
        <dbReference type="Rhea" id="RHEA:19877"/>
        <dbReference type="ChEBI" id="CHEBI:15378"/>
        <dbReference type="ChEBI" id="CHEBI:30616"/>
        <dbReference type="ChEBI" id="CHEBI:57880"/>
        <dbReference type="ChEBI" id="CHEBI:58178"/>
        <dbReference type="ChEBI" id="CHEBI:456216"/>
        <dbReference type="EC" id="2.7.1.67"/>
    </reaction>
</comment>
<keyword evidence="7" id="KW-0067">ATP-binding</keyword>
<dbReference type="InterPro" id="IPR000403">
    <property type="entry name" value="PI3/4_kinase_cat_dom"/>
</dbReference>
<dbReference type="SMART" id="SM00145">
    <property type="entry name" value="PI3Ka"/>
    <property type="match status" value="1"/>
</dbReference>
<evidence type="ECO:0000256" key="2">
    <source>
        <dbReference type="ARBA" id="ARBA00006209"/>
    </source>
</evidence>
<gene>
    <name evidence="10" type="primary">PI4K</name>
    <name evidence="10" type="ORF">TSPGSL018_5114</name>
</gene>
<proteinExistence type="inferred from homology"/>
<dbReference type="EC" id="2.7.1.67" evidence="3"/>
<feature type="domain" description="PI3K/PI4K catalytic" evidence="8">
    <location>
        <begin position="799"/>
        <end position="1086"/>
    </location>
</feature>
<dbReference type="Gene3D" id="3.30.1010.10">
    <property type="entry name" value="Phosphatidylinositol 3-kinase Catalytic Subunit, Chain A, domain 4"/>
    <property type="match status" value="1"/>
</dbReference>
<dbReference type="GO" id="GO:0046854">
    <property type="term" value="P:phosphatidylinositol phosphate biosynthetic process"/>
    <property type="evidence" value="ECO:0007669"/>
    <property type="project" value="InterPro"/>
</dbReference>
<evidence type="ECO:0000256" key="4">
    <source>
        <dbReference type="ARBA" id="ARBA00022679"/>
    </source>
</evidence>
<dbReference type="EMBL" id="GBEZ01016244">
    <property type="protein sequence ID" value="JAC69989.1"/>
    <property type="molecule type" value="Transcribed_RNA"/>
</dbReference>
<keyword evidence="5" id="KW-0547">Nucleotide-binding</keyword>
<dbReference type="Gene3D" id="1.10.1070.11">
    <property type="entry name" value="Phosphatidylinositol 3-/4-kinase, catalytic domain"/>
    <property type="match status" value="1"/>
</dbReference>
<reference evidence="10" key="1">
    <citation type="submission" date="2014-05" db="EMBL/GenBank/DDBJ databases">
        <title>The transcriptome of the halophilic microalga Tetraselmis sp. GSL018 isolated from the Great Salt Lake, Utah.</title>
        <authorList>
            <person name="Jinkerson R.E."/>
            <person name="D'Adamo S."/>
            <person name="Posewitz M.C."/>
        </authorList>
    </citation>
    <scope>NUCLEOTIDE SEQUENCE</scope>
    <source>
        <strain evidence="10">GSL018</strain>
    </source>
</reference>
<dbReference type="InterPro" id="IPR045495">
    <property type="entry name" value="PI4K_N"/>
</dbReference>
<evidence type="ECO:0000256" key="3">
    <source>
        <dbReference type="ARBA" id="ARBA00012169"/>
    </source>
</evidence>
<keyword evidence="6 10" id="KW-0418">Kinase</keyword>
<evidence type="ECO:0000313" key="10">
    <source>
        <dbReference type="EMBL" id="JAC69989.1"/>
    </source>
</evidence>
<keyword evidence="4" id="KW-0808">Transferase</keyword>
<protein>
    <recommendedName>
        <fullName evidence="3">1-phosphatidylinositol 4-kinase</fullName>
        <ecNumber evidence="3">2.7.1.67</ecNumber>
    </recommendedName>
</protein>
<accession>A0A061RGS5</accession>
<dbReference type="GO" id="GO:0048015">
    <property type="term" value="P:phosphatidylinositol-mediated signaling"/>
    <property type="evidence" value="ECO:0007669"/>
    <property type="project" value="TreeGrafter"/>
</dbReference>
<evidence type="ECO:0000256" key="1">
    <source>
        <dbReference type="ARBA" id="ARBA00001686"/>
    </source>
</evidence>
<dbReference type="GO" id="GO:0004430">
    <property type="term" value="F:1-phosphatidylinositol 4-kinase activity"/>
    <property type="evidence" value="ECO:0007669"/>
    <property type="project" value="UniProtKB-EC"/>
</dbReference>
<organism evidence="10">
    <name type="scientific">Tetraselmis sp. GSL018</name>
    <dbReference type="NCBI Taxonomy" id="582737"/>
    <lineage>
        <taxon>Eukaryota</taxon>
        <taxon>Viridiplantae</taxon>
        <taxon>Chlorophyta</taxon>
        <taxon>core chlorophytes</taxon>
        <taxon>Chlorodendrophyceae</taxon>
        <taxon>Chlorodendrales</taxon>
        <taxon>Chlorodendraceae</taxon>
        <taxon>Tetraselmis</taxon>
    </lineage>
</organism>
<evidence type="ECO:0000256" key="5">
    <source>
        <dbReference type="ARBA" id="ARBA00022741"/>
    </source>
</evidence>
<comment type="similarity">
    <text evidence="2">Belongs to the PI3/PI4-kinase family. Type III PI4K subfamily.</text>
</comment>
<dbReference type="FunFam" id="1.10.1070.11:FF:000012">
    <property type="entry name" value="Phosphatidylinositol 4-kinase alpha 1"/>
    <property type="match status" value="1"/>
</dbReference>
<dbReference type="PROSITE" id="PS50290">
    <property type="entry name" value="PI3_4_KINASE_3"/>
    <property type="match status" value="1"/>
</dbReference>
<dbReference type="InterPro" id="IPR036940">
    <property type="entry name" value="PI3/4_kinase_cat_sf"/>
</dbReference>
<dbReference type="SUPFAM" id="SSF48371">
    <property type="entry name" value="ARM repeat"/>
    <property type="match status" value="1"/>
</dbReference>
<sequence length="1102" mass="121354">MNGSHMGALLAHLHRPGAKDFAFLKALAGAVFESYVAQLQRPSLLREGMRLSPTNEVAGGRRSLLEVLIDNVSAPNGNPEVSEMAESFVMRLLTKCPALLWSRMGLRKLLMSESTSASRRLARLGEAWMASAAKIAPHAAEAVLHEELRGACNPRWRGLSGAASQLLAAASALSDGNHLRGLPALSQKIYFCGVASGFEAGELAAGSASGWSYATRMLESAASDESSEELLQESYLQAAAVLVERGDSLGRAEYFHLLRLLAWVPDKFPRPDVLRTVVFGLTWVAVGSPEVVPVLMSEVANVWVSLASKQLGLFAGGLLSARDSVPDDVRRGIDAQSILLDFLEEQWTMTSLGVTHEADATMAIFGRMLEQTLRRAASLLLHPCCAAPHFRLLTLGLRFCHISSAVRPKGDMKTHLLFSGILRAALRWFSSTPLFHQTRGPSSTRRDAEAVEAFLSSLEAFGAPPPLSATFPEEANRVHPVWGQFETQYQVNEMMRELIDLLRVLLRNEASRLKVWESPLSSTASPPSPGGGSGWYWTRLAKIAWATEPAVAMALTERFPAASQVEECLAGLVAEHCGEPAVRALPRAAVLLAHHCRSNPGKRALLAWLSSWRCADLVTAISLLNGEDAAVPEIRSYALRSLHACDPEQVAFYLPQLVQCLRNDSSGDLKDYLKAAARQSYIFCHRLVWNLQSEEKPPSEAFNPEVKRSGWEPPKDTGLWDVVGKVKTEVLHGLSPNDLDYLRREFGYFDDITKISGYLKKYDKAERPAKIGGYLSEVGIRGGDLYLPTNPDSRVVRLIPESGTPMQSAAKVPILVAFEVEPRAKDVRAEQQQGGMARFTQACIFKVGDDCRQDVMSLQVISLLKDVFHKAGLDLYLMPYGVLPTGYECGIIEVVPNSASRASLGETSESGLYEIFQREFGEPGTARFEEARLNFIRSSAGYAVASFLLQAKDRHNGNILLDTMGHLIHIDFGFVLEISPGNNMRFESAAFKLSHEMCQLLDPGGHRSSDSFRMFEELCVKGYLAARTNADAIMAAVGLMADSGLPCFGRGEPIKNLYKRFRMEQTDAQATEFMRSTITDAYDKWTTRFYDVIQWYQQGIEM</sequence>
<dbReference type="AlphaFoldDB" id="A0A061RGS5"/>
<dbReference type="SMART" id="SM00146">
    <property type="entry name" value="PI3Kc"/>
    <property type="match status" value="1"/>
</dbReference>
<dbReference type="CDD" id="cd05167">
    <property type="entry name" value="PI4Kc_III_alpha"/>
    <property type="match status" value="1"/>
</dbReference>
<dbReference type="PROSITE" id="PS00915">
    <property type="entry name" value="PI3_4_KINASE_1"/>
    <property type="match status" value="1"/>
</dbReference>
<dbReference type="InterPro" id="IPR011009">
    <property type="entry name" value="Kinase-like_dom_sf"/>
</dbReference>
<dbReference type="Pfam" id="PF00454">
    <property type="entry name" value="PI3_PI4_kinase"/>
    <property type="match status" value="1"/>
</dbReference>
<evidence type="ECO:0000256" key="7">
    <source>
        <dbReference type="ARBA" id="ARBA00022840"/>
    </source>
</evidence>
<dbReference type="FunFam" id="3.30.1010.10:FF:000014">
    <property type="entry name" value="Phosphatidylinositol 4-kinase STT4"/>
    <property type="match status" value="1"/>
</dbReference>
<evidence type="ECO:0000259" key="9">
    <source>
        <dbReference type="PROSITE" id="PS51545"/>
    </source>
</evidence>